<sequence length="261" mass="29370">MFNQQCRKIFGTKSTRLPHNQNSCRGTTVPRHSRRREDLNDPAEIGAIGTASVKVPDQGGSVALATYMTLPVEQYFVLDPDQIKFLEGSRFLLTVPRQQFFSIWIEPDVEISVNIEASPPKVILQAENCRIRGSEVIQNMQLDKRFCLTFKTELHWCTNSNNGTSNGKNSDMDGDSVASVGTGEITANLNMNVWCEVIPPFNLMPREVLQASCNAVLSGLVGSLLPFFVRKLSEDYKKWAVDPVYRRKRAERNKPLASLEF</sequence>
<dbReference type="AlphaFoldDB" id="A0A250XAH5"/>
<dbReference type="PANTHER" id="PTHR34131:SF3">
    <property type="entry name" value="(RAP ANNOTATION RELEASE2) GALACTOSE-BINDING LIKE DOMAIN CONTAINING PROTEIN"/>
    <property type="match status" value="1"/>
</dbReference>
<dbReference type="Proteomes" id="UP000232323">
    <property type="component" value="Unassembled WGS sequence"/>
</dbReference>
<accession>A0A250XAH5</accession>
<protein>
    <submittedName>
        <fullName evidence="1">Uncharacterized protein</fullName>
    </submittedName>
</protein>
<keyword evidence="2" id="KW-1185">Reference proteome</keyword>
<dbReference type="InterPro" id="IPR018971">
    <property type="entry name" value="DUF1997"/>
</dbReference>
<dbReference type="PANTHER" id="PTHR34131">
    <property type="entry name" value="(RAP ANNOTATION RELEASE2) GALACTOSE-BINDING LIKE DOMAIN CONTAINING PROTEIN"/>
    <property type="match status" value="1"/>
</dbReference>
<gene>
    <name evidence="1" type="ORF">CEUSTIGMA_g7543.t1</name>
</gene>
<reference evidence="1 2" key="1">
    <citation type="submission" date="2017-08" db="EMBL/GenBank/DDBJ databases">
        <title>Acidophilic green algal genome provides insights into adaptation to an acidic environment.</title>
        <authorList>
            <person name="Hirooka S."/>
            <person name="Hirose Y."/>
            <person name="Kanesaki Y."/>
            <person name="Higuchi S."/>
            <person name="Fujiwara T."/>
            <person name="Onuma R."/>
            <person name="Era A."/>
            <person name="Ohbayashi R."/>
            <person name="Uzuka A."/>
            <person name="Nozaki H."/>
            <person name="Yoshikawa H."/>
            <person name="Miyagishima S.Y."/>
        </authorList>
    </citation>
    <scope>NUCLEOTIDE SEQUENCE [LARGE SCALE GENOMIC DNA]</scope>
    <source>
        <strain evidence="1 2">NIES-2499</strain>
    </source>
</reference>
<dbReference type="OrthoDB" id="426136at2759"/>
<organism evidence="1 2">
    <name type="scientific">Chlamydomonas eustigma</name>
    <dbReference type="NCBI Taxonomy" id="1157962"/>
    <lineage>
        <taxon>Eukaryota</taxon>
        <taxon>Viridiplantae</taxon>
        <taxon>Chlorophyta</taxon>
        <taxon>core chlorophytes</taxon>
        <taxon>Chlorophyceae</taxon>
        <taxon>CS clade</taxon>
        <taxon>Chlamydomonadales</taxon>
        <taxon>Chlamydomonadaceae</taxon>
        <taxon>Chlamydomonas</taxon>
    </lineage>
</organism>
<evidence type="ECO:0000313" key="2">
    <source>
        <dbReference type="Proteomes" id="UP000232323"/>
    </source>
</evidence>
<dbReference type="Pfam" id="PF09366">
    <property type="entry name" value="DUF1997"/>
    <property type="match status" value="1"/>
</dbReference>
<proteinExistence type="predicted"/>
<evidence type="ECO:0000313" key="1">
    <source>
        <dbReference type="EMBL" id="GAX80105.1"/>
    </source>
</evidence>
<dbReference type="EMBL" id="BEGY01000048">
    <property type="protein sequence ID" value="GAX80105.1"/>
    <property type="molecule type" value="Genomic_DNA"/>
</dbReference>
<name>A0A250XAH5_9CHLO</name>
<comment type="caution">
    <text evidence="1">The sequence shown here is derived from an EMBL/GenBank/DDBJ whole genome shotgun (WGS) entry which is preliminary data.</text>
</comment>